<sequence>MIPNGALNLRILKGSQPSRLSALLRNSAPRLSHSVSVHTCCTSPTATRHQDSRVQIQKHFARPFAPKSTGTGYSQISGTVSSATTRSLTTTTMSARPAVLLIGVLTHSNDAWAALSSKYTLLELRKGTREEFLENCRSGAYDAVRGCYRSNNSTSVTGPFDRELVAALPESWKFIAHNGAGYDNIDVDACTARHIAVSSTPVAVDDATADTGIFLMLGALRQVHEPLTALREGRWKGKSRLGHDPRGKVLGILGMGGIGRAMAHRARSFGMEIIYHNRRRLDPSLEKDAKYVSFDELLAQSDVLSLNLALNAQTRHIIGAPELAKTKKGVVVVNTARGALIDEAALVQALESGQVEAVGLDVYEAEPEIHPGLVKSDRAFLLPHLGTSTYETQRDMELLVLNNLQAAVDEGKMLTLVNEQKGLEWAPKEASS</sequence>
<dbReference type="EMBL" id="MU394468">
    <property type="protein sequence ID" value="KAI6080217.1"/>
    <property type="molecule type" value="Genomic_DNA"/>
</dbReference>
<keyword evidence="2" id="KW-1185">Reference proteome</keyword>
<proteinExistence type="predicted"/>
<name>A0ACC0CIQ0_9PEZI</name>
<protein>
    <submittedName>
        <fullName evidence="1">D-isomer specific 2-hydroxyacid dehydrogenase</fullName>
    </submittedName>
</protein>
<dbReference type="Proteomes" id="UP001497680">
    <property type="component" value="Unassembled WGS sequence"/>
</dbReference>
<evidence type="ECO:0000313" key="2">
    <source>
        <dbReference type="Proteomes" id="UP001497680"/>
    </source>
</evidence>
<gene>
    <name evidence="1" type="ORF">F4821DRAFT_252017</name>
</gene>
<reference evidence="1 2" key="1">
    <citation type="journal article" date="2022" name="New Phytol.">
        <title>Ecological generalism drives hyperdiversity of secondary metabolite gene clusters in xylarialean endophytes.</title>
        <authorList>
            <person name="Franco M.E.E."/>
            <person name="Wisecaver J.H."/>
            <person name="Arnold A.E."/>
            <person name="Ju Y.M."/>
            <person name="Slot J.C."/>
            <person name="Ahrendt S."/>
            <person name="Moore L.P."/>
            <person name="Eastman K.E."/>
            <person name="Scott K."/>
            <person name="Konkel Z."/>
            <person name="Mondo S.J."/>
            <person name="Kuo A."/>
            <person name="Hayes R.D."/>
            <person name="Haridas S."/>
            <person name="Andreopoulos B."/>
            <person name="Riley R."/>
            <person name="LaButti K."/>
            <person name="Pangilinan J."/>
            <person name="Lipzen A."/>
            <person name="Amirebrahimi M."/>
            <person name="Yan J."/>
            <person name="Adam C."/>
            <person name="Keymanesh K."/>
            <person name="Ng V."/>
            <person name="Louie K."/>
            <person name="Northen T."/>
            <person name="Drula E."/>
            <person name="Henrissat B."/>
            <person name="Hsieh H.M."/>
            <person name="Youens-Clark K."/>
            <person name="Lutzoni F."/>
            <person name="Miadlikowska J."/>
            <person name="Eastwood D.C."/>
            <person name="Hamelin R.C."/>
            <person name="Grigoriev I.V."/>
            <person name="U'Ren J.M."/>
        </authorList>
    </citation>
    <scope>NUCLEOTIDE SEQUENCE [LARGE SCALE GENOMIC DNA]</scope>
    <source>
        <strain evidence="1 2">ER1909</strain>
    </source>
</reference>
<accession>A0ACC0CIQ0</accession>
<organism evidence="1 2">
    <name type="scientific">Hypoxylon rubiginosum</name>
    <dbReference type="NCBI Taxonomy" id="110542"/>
    <lineage>
        <taxon>Eukaryota</taxon>
        <taxon>Fungi</taxon>
        <taxon>Dikarya</taxon>
        <taxon>Ascomycota</taxon>
        <taxon>Pezizomycotina</taxon>
        <taxon>Sordariomycetes</taxon>
        <taxon>Xylariomycetidae</taxon>
        <taxon>Xylariales</taxon>
        <taxon>Hypoxylaceae</taxon>
        <taxon>Hypoxylon</taxon>
    </lineage>
</organism>
<evidence type="ECO:0000313" key="1">
    <source>
        <dbReference type="EMBL" id="KAI6080217.1"/>
    </source>
</evidence>
<comment type="caution">
    <text evidence="1">The sequence shown here is derived from an EMBL/GenBank/DDBJ whole genome shotgun (WGS) entry which is preliminary data.</text>
</comment>